<name>A0A5C1NN82_9GAMM</name>
<evidence type="ECO:0000313" key="16">
    <source>
        <dbReference type="Proteomes" id="UP000324285"/>
    </source>
</evidence>
<feature type="transmembrane region" description="Helical" evidence="13">
    <location>
        <begin position="49"/>
        <end position="68"/>
    </location>
</feature>
<comment type="similarity">
    <text evidence="12">Belongs to the cytochrome b561 family.</text>
</comment>
<keyword evidence="6 13" id="KW-0812">Transmembrane</keyword>
<evidence type="ECO:0000256" key="12">
    <source>
        <dbReference type="ARBA" id="ARBA00037975"/>
    </source>
</evidence>
<evidence type="ECO:0000256" key="1">
    <source>
        <dbReference type="ARBA" id="ARBA00001970"/>
    </source>
</evidence>
<evidence type="ECO:0000259" key="14">
    <source>
        <dbReference type="Pfam" id="PF01292"/>
    </source>
</evidence>
<keyword evidence="8" id="KW-0249">Electron transport</keyword>
<dbReference type="EMBL" id="CP038437">
    <property type="protein sequence ID" value="QEM83993.1"/>
    <property type="molecule type" value="Genomic_DNA"/>
</dbReference>
<keyword evidence="10" id="KW-0408">Iron</keyword>
<sequence length="184" mass="20620">MWRNTRSGWGLVSILLHWLSAIAIIGLFVMGWWMTGLDYYSPWYHDAPWWHRSIGILILFATLFRLLWRLVQPTPHAHGGSLERSAASLGHLALYVLMMAVLISGYLISTAEGKGISVFGWFEMPPLVSGLSEQASWAGAVHWYAAVVLIVLAAGHTLAALKHHLMDRQDTLKRMINPGHARRG</sequence>
<dbReference type="RefSeq" id="WP_149287112.1">
    <property type="nucleotide sequence ID" value="NZ_CP038437.2"/>
</dbReference>
<evidence type="ECO:0000256" key="7">
    <source>
        <dbReference type="ARBA" id="ARBA00022723"/>
    </source>
</evidence>
<keyword evidence="9 13" id="KW-1133">Transmembrane helix</keyword>
<feature type="transmembrane region" description="Helical" evidence="13">
    <location>
        <begin position="89"/>
        <end position="108"/>
    </location>
</feature>
<dbReference type="GO" id="GO:0020037">
    <property type="term" value="F:heme binding"/>
    <property type="evidence" value="ECO:0007669"/>
    <property type="project" value="TreeGrafter"/>
</dbReference>
<keyword evidence="11 13" id="KW-0472">Membrane</keyword>
<dbReference type="InterPro" id="IPR052168">
    <property type="entry name" value="Cytochrome_b561_oxidase"/>
</dbReference>
<feature type="transmembrane region" description="Helical" evidence="13">
    <location>
        <begin position="12"/>
        <end position="34"/>
    </location>
</feature>
<dbReference type="PANTHER" id="PTHR30529">
    <property type="entry name" value="CYTOCHROME B561"/>
    <property type="match status" value="1"/>
</dbReference>
<evidence type="ECO:0000256" key="2">
    <source>
        <dbReference type="ARBA" id="ARBA00004651"/>
    </source>
</evidence>
<feature type="transmembrane region" description="Helical" evidence="13">
    <location>
        <begin position="141"/>
        <end position="161"/>
    </location>
</feature>
<organism evidence="15 16">
    <name type="scientific">Halomonas binhaiensis</name>
    <dbReference type="NCBI Taxonomy" id="2562282"/>
    <lineage>
        <taxon>Bacteria</taxon>
        <taxon>Pseudomonadati</taxon>
        <taxon>Pseudomonadota</taxon>
        <taxon>Gammaproteobacteria</taxon>
        <taxon>Oceanospirillales</taxon>
        <taxon>Halomonadaceae</taxon>
        <taxon>Halomonas</taxon>
    </lineage>
</organism>
<protein>
    <submittedName>
        <fullName evidence="15">Cytochrome b</fullName>
    </submittedName>
</protein>
<evidence type="ECO:0000256" key="11">
    <source>
        <dbReference type="ARBA" id="ARBA00023136"/>
    </source>
</evidence>
<dbReference type="InterPro" id="IPR016174">
    <property type="entry name" value="Di-haem_cyt_TM"/>
</dbReference>
<evidence type="ECO:0000313" key="15">
    <source>
        <dbReference type="EMBL" id="QEM83993.1"/>
    </source>
</evidence>
<dbReference type="PANTHER" id="PTHR30529:SF1">
    <property type="entry name" value="CYTOCHROME B561 HOMOLOG 2"/>
    <property type="match status" value="1"/>
</dbReference>
<keyword evidence="5" id="KW-0349">Heme</keyword>
<dbReference type="AlphaFoldDB" id="A0A5C1NN82"/>
<proteinExistence type="inferred from homology"/>
<dbReference type="KEGG" id="hbh:E4T21_08400"/>
<evidence type="ECO:0000256" key="4">
    <source>
        <dbReference type="ARBA" id="ARBA00022475"/>
    </source>
</evidence>
<keyword evidence="3" id="KW-0813">Transport</keyword>
<gene>
    <name evidence="15" type="ORF">E4T21_08400</name>
</gene>
<evidence type="ECO:0000256" key="5">
    <source>
        <dbReference type="ARBA" id="ARBA00022617"/>
    </source>
</evidence>
<dbReference type="GO" id="GO:0022904">
    <property type="term" value="P:respiratory electron transport chain"/>
    <property type="evidence" value="ECO:0007669"/>
    <property type="project" value="InterPro"/>
</dbReference>
<feature type="domain" description="Cytochrome b561 bacterial/Ni-hydrogenase" evidence="14">
    <location>
        <begin position="9"/>
        <end position="177"/>
    </location>
</feature>
<dbReference type="OrthoDB" id="9793784at2"/>
<dbReference type="GO" id="GO:0046872">
    <property type="term" value="F:metal ion binding"/>
    <property type="evidence" value="ECO:0007669"/>
    <property type="project" value="UniProtKB-KW"/>
</dbReference>
<comment type="subcellular location">
    <subcellularLocation>
        <location evidence="2">Cell membrane</location>
        <topology evidence="2">Multi-pass membrane protein</topology>
    </subcellularLocation>
</comment>
<dbReference type="Gene3D" id="1.20.950.20">
    <property type="entry name" value="Transmembrane di-heme cytochromes, Chain C"/>
    <property type="match status" value="2"/>
</dbReference>
<evidence type="ECO:0000256" key="3">
    <source>
        <dbReference type="ARBA" id="ARBA00022448"/>
    </source>
</evidence>
<dbReference type="Pfam" id="PF01292">
    <property type="entry name" value="Ni_hydr_CYTB"/>
    <property type="match status" value="1"/>
</dbReference>
<evidence type="ECO:0000256" key="6">
    <source>
        <dbReference type="ARBA" id="ARBA00022692"/>
    </source>
</evidence>
<reference evidence="15" key="1">
    <citation type="submission" date="2021-02" db="EMBL/GenBank/DDBJ databases">
        <title>Strain Y2R2, a novel species of the genus Halomonas.</title>
        <authorList>
            <person name="Huang H."/>
        </authorList>
    </citation>
    <scope>NUCLEOTIDE SEQUENCE</scope>
    <source>
        <strain evidence="15">Y2R2</strain>
    </source>
</reference>
<dbReference type="SUPFAM" id="SSF81342">
    <property type="entry name" value="Transmembrane di-heme cytochromes"/>
    <property type="match status" value="1"/>
</dbReference>
<comment type="cofactor">
    <cofactor evidence="1">
        <name>heme b</name>
        <dbReference type="ChEBI" id="CHEBI:60344"/>
    </cofactor>
</comment>
<accession>A0A5C1NN82</accession>
<keyword evidence="4" id="KW-1003">Cell membrane</keyword>
<keyword evidence="16" id="KW-1185">Reference proteome</keyword>
<dbReference type="InterPro" id="IPR011577">
    <property type="entry name" value="Cyt_b561_bac/Ni-Hgenase"/>
</dbReference>
<evidence type="ECO:0000256" key="10">
    <source>
        <dbReference type="ARBA" id="ARBA00023004"/>
    </source>
</evidence>
<evidence type="ECO:0000256" key="9">
    <source>
        <dbReference type="ARBA" id="ARBA00022989"/>
    </source>
</evidence>
<dbReference type="Proteomes" id="UP000324285">
    <property type="component" value="Chromosome"/>
</dbReference>
<dbReference type="GO" id="GO:0009055">
    <property type="term" value="F:electron transfer activity"/>
    <property type="evidence" value="ECO:0007669"/>
    <property type="project" value="InterPro"/>
</dbReference>
<keyword evidence="7" id="KW-0479">Metal-binding</keyword>
<dbReference type="GO" id="GO:0005886">
    <property type="term" value="C:plasma membrane"/>
    <property type="evidence" value="ECO:0007669"/>
    <property type="project" value="UniProtKB-SubCell"/>
</dbReference>
<evidence type="ECO:0000256" key="13">
    <source>
        <dbReference type="SAM" id="Phobius"/>
    </source>
</evidence>
<evidence type="ECO:0000256" key="8">
    <source>
        <dbReference type="ARBA" id="ARBA00022982"/>
    </source>
</evidence>